<sequence length="688" mass="77027">MMKSTFMFRDQVNAISTWFDQWNECEQTVALYSLLKKLNATQTSFIGHVLEQSLAECTEHHALQDQANDPGFVISLGSDSKEHVVSQLLIHLPLLRPGNGEAKEQYLSLLLRVLSHSLEHNIHMEESRQLLSYSLIHPALSQDDRRSLTMWLRQLEERLSGFILTPPVINDTTGLHYNSHSPDNGWCSDGPVLNGNSSDNIGCLSSSNGIGHFDGSHPLLQNTSVPSTSASANSVPLSQGTVSSIFTSFHSRIRRNNILTSPMNVPPSPINDWMVQDEPPTRTKQRSMSLPLEHAPLSPQSSLASSGSGSETHLDEARNAFSIEGNGMKDVPAWLKSLRLHKYAHLFAQMSYDEMLELTEEQLEAMNVTKGARHKIVLNITKLKERQLFLRTLEKDVVEGGNLKNTLTELKNIILTPIKIYSLLEGISGLDDNSNLNDIQIQDGSISPLPSCENDSDNSQTVVDGDLPGQFTRVMGKVCTQLLVLSHQDDENYNLYLVLIDRCLNHEAFSMAQKRRLFSWKQQIQKVWHPLPPRRGLDNRHNRNRWTNQYNNNYTSEFAPILSQGSSFPPGGGLITRRRPTQYQQTSRTIGSKLPSMLSPTIYSPTKNANGSLMFSNKRPSLQDHTKPHVALQRTKSAPVRPYQLFSQTRKSSTENPNLDSDMTNCLESLCLSVTEQALEGLDSGVPF</sequence>
<dbReference type="InterPro" id="IPR013761">
    <property type="entry name" value="SAM/pointed_sf"/>
</dbReference>
<dbReference type="GO" id="GO:0030371">
    <property type="term" value="F:translation repressor activity"/>
    <property type="evidence" value="ECO:0007669"/>
    <property type="project" value="InterPro"/>
</dbReference>
<dbReference type="InterPro" id="IPR037093">
    <property type="entry name" value="PHAT_dom_sf"/>
</dbReference>
<dbReference type="PANTHER" id="PTHR12515:SF5">
    <property type="entry name" value="PROTEIN SMAUG"/>
    <property type="match status" value="1"/>
</dbReference>
<dbReference type="Pfam" id="PF26034">
    <property type="entry name" value="PHAT_SMAUG"/>
    <property type="match status" value="1"/>
</dbReference>
<comment type="subcellular location">
    <subcellularLocation>
        <location evidence="1">Cytoplasm</location>
    </subcellularLocation>
</comment>
<dbReference type="EMBL" id="JH431265">
    <property type="status" value="NOT_ANNOTATED_CDS"/>
    <property type="molecule type" value="Genomic_DNA"/>
</dbReference>
<dbReference type="Pfam" id="PF00536">
    <property type="entry name" value="SAM_1"/>
    <property type="match status" value="1"/>
</dbReference>
<dbReference type="PhylomeDB" id="T1IPZ4"/>
<protein>
    <recommendedName>
        <fullName evidence="7">SAM domain-containing protein</fullName>
    </recommendedName>
</protein>
<evidence type="ECO:0000256" key="6">
    <source>
        <dbReference type="SAM" id="MobiDB-lite"/>
    </source>
</evidence>
<dbReference type="HOGENOM" id="CLU_016365_0_1_1"/>
<evidence type="ECO:0000256" key="1">
    <source>
        <dbReference type="ARBA" id="ARBA00004496"/>
    </source>
</evidence>
<dbReference type="InterPro" id="IPR058599">
    <property type="entry name" value="PHAT_Smg/ZCCHC2-like"/>
</dbReference>
<dbReference type="Gene3D" id="1.10.150.50">
    <property type="entry name" value="Transcription Factor, Ets-1"/>
    <property type="match status" value="1"/>
</dbReference>
<feature type="region of interest" description="Disordered" evidence="6">
    <location>
        <begin position="276"/>
        <end position="313"/>
    </location>
</feature>
<dbReference type="SMART" id="SM00454">
    <property type="entry name" value="SAM"/>
    <property type="match status" value="1"/>
</dbReference>
<comment type="similarity">
    <text evidence="2">Belongs to the SMAUG family.</text>
</comment>
<dbReference type="Pfam" id="PF25479">
    <property type="entry name" value="Vts1"/>
    <property type="match status" value="1"/>
</dbReference>
<dbReference type="Proteomes" id="UP000014500">
    <property type="component" value="Unassembled WGS sequence"/>
</dbReference>
<dbReference type="GO" id="GO:0000289">
    <property type="term" value="P:nuclear-transcribed mRNA poly(A) tail shortening"/>
    <property type="evidence" value="ECO:0007669"/>
    <property type="project" value="TreeGrafter"/>
</dbReference>
<dbReference type="GO" id="GO:0003729">
    <property type="term" value="F:mRNA binding"/>
    <property type="evidence" value="ECO:0007669"/>
    <property type="project" value="TreeGrafter"/>
</dbReference>
<dbReference type="EnsemblMetazoa" id="SMAR003100-RA">
    <property type="protein sequence ID" value="SMAR003100-PA"/>
    <property type="gene ID" value="SMAR003100"/>
</dbReference>
<keyword evidence="5" id="KW-0694">RNA-binding</keyword>
<keyword evidence="4" id="KW-0678">Repressor</keyword>
<dbReference type="FunFam" id="1.10.150.50:FF:000013">
    <property type="entry name" value="Protein Smaug homolog 1 isoform 2"/>
    <property type="match status" value="1"/>
</dbReference>
<evidence type="ECO:0000256" key="5">
    <source>
        <dbReference type="ARBA" id="ARBA00022884"/>
    </source>
</evidence>
<dbReference type="InterPro" id="IPR001660">
    <property type="entry name" value="SAM"/>
</dbReference>
<name>T1IPZ4_STRMM</name>
<dbReference type="InterPro" id="IPR050897">
    <property type="entry name" value="SMAUG/VTS1_RNA-bind"/>
</dbReference>
<dbReference type="SUPFAM" id="SSF47769">
    <property type="entry name" value="SAM/Pointed domain"/>
    <property type="match status" value="1"/>
</dbReference>
<evidence type="ECO:0000259" key="7">
    <source>
        <dbReference type="SMART" id="SM00454"/>
    </source>
</evidence>
<keyword evidence="9" id="KW-1185">Reference proteome</keyword>
<feature type="domain" description="SAM" evidence="7">
    <location>
        <begin position="323"/>
        <end position="386"/>
    </location>
</feature>
<evidence type="ECO:0000256" key="2">
    <source>
        <dbReference type="ARBA" id="ARBA00008232"/>
    </source>
</evidence>
<feature type="compositionally biased region" description="Low complexity" evidence="6">
    <location>
        <begin position="295"/>
        <end position="310"/>
    </location>
</feature>
<dbReference type="STRING" id="126957.T1IPZ4"/>
<dbReference type="InterPro" id="IPR057327">
    <property type="entry name" value="Vts1_dom"/>
</dbReference>
<reference evidence="8" key="2">
    <citation type="submission" date="2015-02" db="UniProtKB">
        <authorList>
            <consortium name="EnsemblMetazoa"/>
        </authorList>
    </citation>
    <scope>IDENTIFICATION</scope>
</reference>
<dbReference type="InterPro" id="IPR037634">
    <property type="entry name" value="Smaug_SAM"/>
</dbReference>
<dbReference type="PANTHER" id="PTHR12515">
    <property type="entry name" value="STERILE ALPHA MOTIF DOMAIN CONTAINING PROTEIN 4-RELATED"/>
    <property type="match status" value="1"/>
</dbReference>
<keyword evidence="3" id="KW-0963">Cytoplasm</keyword>
<evidence type="ECO:0000313" key="9">
    <source>
        <dbReference type="Proteomes" id="UP000014500"/>
    </source>
</evidence>
<dbReference type="CDD" id="cd09557">
    <property type="entry name" value="SAM_Smaug"/>
    <property type="match status" value="1"/>
</dbReference>
<organism evidence="8 9">
    <name type="scientific">Strigamia maritima</name>
    <name type="common">European centipede</name>
    <name type="synonym">Geophilus maritimus</name>
    <dbReference type="NCBI Taxonomy" id="126957"/>
    <lineage>
        <taxon>Eukaryota</taxon>
        <taxon>Metazoa</taxon>
        <taxon>Ecdysozoa</taxon>
        <taxon>Arthropoda</taxon>
        <taxon>Myriapoda</taxon>
        <taxon>Chilopoda</taxon>
        <taxon>Pleurostigmophora</taxon>
        <taxon>Geophilomorpha</taxon>
        <taxon>Linotaeniidae</taxon>
        <taxon>Strigamia</taxon>
    </lineage>
</organism>
<evidence type="ECO:0000256" key="3">
    <source>
        <dbReference type="ARBA" id="ARBA00022490"/>
    </source>
</evidence>
<dbReference type="eggNOG" id="KOG3791">
    <property type="taxonomic scope" value="Eukaryota"/>
</dbReference>
<dbReference type="Gene3D" id="1.25.40.170">
    <property type="entry name" value="Smaug, PHAT domain"/>
    <property type="match status" value="1"/>
</dbReference>
<dbReference type="AlphaFoldDB" id="T1IPZ4"/>
<reference evidence="9" key="1">
    <citation type="submission" date="2011-05" db="EMBL/GenBank/DDBJ databases">
        <authorList>
            <person name="Richards S.R."/>
            <person name="Qu J."/>
            <person name="Jiang H."/>
            <person name="Jhangiani S.N."/>
            <person name="Agravi P."/>
            <person name="Goodspeed R."/>
            <person name="Gross S."/>
            <person name="Mandapat C."/>
            <person name="Jackson L."/>
            <person name="Mathew T."/>
            <person name="Pu L."/>
            <person name="Thornton R."/>
            <person name="Saada N."/>
            <person name="Wilczek-Boney K.B."/>
            <person name="Lee S."/>
            <person name="Kovar C."/>
            <person name="Wu Y."/>
            <person name="Scherer S.E."/>
            <person name="Worley K.C."/>
            <person name="Muzny D.M."/>
            <person name="Gibbs R."/>
        </authorList>
    </citation>
    <scope>NUCLEOTIDE SEQUENCE</scope>
    <source>
        <strain evidence="9">Brora</strain>
    </source>
</reference>
<evidence type="ECO:0000256" key="4">
    <source>
        <dbReference type="ARBA" id="ARBA00022491"/>
    </source>
</evidence>
<evidence type="ECO:0000313" key="8">
    <source>
        <dbReference type="EnsemblMetazoa" id="SMAR003100-PA"/>
    </source>
</evidence>
<accession>T1IPZ4</accession>
<proteinExistence type="inferred from homology"/>
<dbReference type="GO" id="GO:0000932">
    <property type="term" value="C:P-body"/>
    <property type="evidence" value="ECO:0007669"/>
    <property type="project" value="TreeGrafter"/>
</dbReference>
<dbReference type="OMA" id="NTSNWQD"/>